<gene>
    <name evidence="2" type="ORF">SAMN04489742_3635</name>
</gene>
<keyword evidence="1" id="KW-0472">Membrane</keyword>
<name>A0A1H1FT69_9MICC</name>
<evidence type="ECO:0000313" key="2">
    <source>
        <dbReference type="EMBL" id="SDR04065.1"/>
    </source>
</evidence>
<proteinExistence type="predicted"/>
<organism evidence="2 3">
    <name type="scientific">Crystallibacter crystallopoietes</name>
    <dbReference type="NCBI Taxonomy" id="37928"/>
    <lineage>
        <taxon>Bacteria</taxon>
        <taxon>Bacillati</taxon>
        <taxon>Actinomycetota</taxon>
        <taxon>Actinomycetes</taxon>
        <taxon>Micrococcales</taxon>
        <taxon>Micrococcaceae</taxon>
        <taxon>Crystallibacter</taxon>
    </lineage>
</organism>
<protein>
    <submittedName>
        <fullName evidence="2">Uncharacterized protein</fullName>
    </submittedName>
</protein>
<feature type="transmembrane region" description="Helical" evidence="1">
    <location>
        <begin position="23"/>
        <end position="45"/>
    </location>
</feature>
<keyword evidence="1" id="KW-1133">Transmembrane helix</keyword>
<dbReference type="AlphaFoldDB" id="A0A1H1FT69"/>
<evidence type="ECO:0000256" key="1">
    <source>
        <dbReference type="SAM" id="Phobius"/>
    </source>
</evidence>
<reference evidence="2 3" key="1">
    <citation type="submission" date="2016-10" db="EMBL/GenBank/DDBJ databases">
        <authorList>
            <person name="de Groot N.N."/>
        </authorList>
    </citation>
    <scope>NUCLEOTIDE SEQUENCE [LARGE SCALE GENOMIC DNA]</scope>
    <source>
        <strain evidence="2 3">DSM 20117</strain>
    </source>
</reference>
<dbReference type="RefSeq" id="WP_158300499.1">
    <property type="nucleotide sequence ID" value="NZ_CP018863.1"/>
</dbReference>
<keyword evidence="3" id="KW-1185">Reference proteome</keyword>
<evidence type="ECO:0000313" key="3">
    <source>
        <dbReference type="Proteomes" id="UP000181917"/>
    </source>
</evidence>
<sequence>MAENWNKRFGGDPDEKSKNIQDWMYGAGGKVLGAILVVLGLYFVLRIFL</sequence>
<dbReference type="STRING" id="37928.SAMN04489742_3635"/>
<keyword evidence="1" id="KW-0812">Transmembrane</keyword>
<dbReference type="EMBL" id="FNKH01000002">
    <property type="protein sequence ID" value="SDR04065.1"/>
    <property type="molecule type" value="Genomic_DNA"/>
</dbReference>
<accession>A0A1H1FT69</accession>
<dbReference type="Proteomes" id="UP000181917">
    <property type="component" value="Unassembled WGS sequence"/>
</dbReference>